<proteinExistence type="predicted"/>
<evidence type="ECO:0000313" key="2">
    <source>
        <dbReference type="Proteomes" id="UP000233551"/>
    </source>
</evidence>
<comment type="caution">
    <text evidence="1">The sequence shown here is derived from an EMBL/GenBank/DDBJ whole genome shotgun (WGS) entry which is preliminary data.</text>
</comment>
<sequence length="298" mass="29288">MACSLAWLAQGVPLDYEKSWKKLGARLIVRSIFVVHLNDELSINGPFFRVEIHSGDQDEFQKAVRNLFSGPVDPQYYSAGFCCPEVCCLSASSDCPSCALWWPLPLPCSSCLRIRTSVSVGPTVNSDPGFDQASWGALDMKFVPEKLAETVPDLEHTLAPFPFQQAAVAAAAGGVAAEVAEAVAVVGAVEPAAVVGAVAAAEFGKAAAAAVAVAAAAAVAVAAAAAVAAVVVDAVAAAGVERSAAAAGAEGSAAVGAAEAAAAAAASAGVAALASAAAAAAAAVVAAAVAAADWVSVA</sequence>
<accession>A0A2I0J6L4</accession>
<name>A0A2I0J6L4_PUNGR</name>
<protein>
    <submittedName>
        <fullName evidence="1">Uncharacterized protein</fullName>
    </submittedName>
</protein>
<dbReference type="AlphaFoldDB" id="A0A2I0J6L4"/>
<gene>
    <name evidence="1" type="ORF">CRG98_027722</name>
</gene>
<reference evidence="1 2" key="1">
    <citation type="submission" date="2017-11" db="EMBL/GenBank/DDBJ databases">
        <title>De-novo sequencing of pomegranate (Punica granatum L.) genome.</title>
        <authorList>
            <person name="Akparov Z."/>
            <person name="Amiraslanov A."/>
            <person name="Hajiyeva S."/>
            <person name="Abbasov M."/>
            <person name="Kaur K."/>
            <person name="Hamwieh A."/>
            <person name="Solovyev V."/>
            <person name="Salamov A."/>
            <person name="Braich B."/>
            <person name="Kosarev P."/>
            <person name="Mahmoud A."/>
            <person name="Hajiyev E."/>
            <person name="Babayeva S."/>
            <person name="Izzatullayeva V."/>
            <person name="Mammadov A."/>
            <person name="Mammadov A."/>
            <person name="Sharifova S."/>
            <person name="Ojaghi J."/>
            <person name="Eynullazada K."/>
            <person name="Bayramov B."/>
            <person name="Abdulazimova A."/>
            <person name="Shahmuradov I."/>
        </authorList>
    </citation>
    <scope>NUCLEOTIDE SEQUENCE [LARGE SCALE GENOMIC DNA]</scope>
    <source>
        <strain evidence="2">cv. AG2017</strain>
        <tissue evidence="1">Leaf</tissue>
    </source>
</reference>
<dbReference type="Proteomes" id="UP000233551">
    <property type="component" value="Unassembled WGS sequence"/>
</dbReference>
<keyword evidence="2" id="KW-1185">Reference proteome</keyword>
<dbReference type="EMBL" id="PGOL01001987">
    <property type="protein sequence ID" value="PKI51889.1"/>
    <property type="molecule type" value="Genomic_DNA"/>
</dbReference>
<organism evidence="1 2">
    <name type="scientific">Punica granatum</name>
    <name type="common">Pomegranate</name>
    <dbReference type="NCBI Taxonomy" id="22663"/>
    <lineage>
        <taxon>Eukaryota</taxon>
        <taxon>Viridiplantae</taxon>
        <taxon>Streptophyta</taxon>
        <taxon>Embryophyta</taxon>
        <taxon>Tracheophyta</taxon>
        <taxon>Spermatophyta</taxon>
        <taxon>Magnoliopsida</taxon>
        <taxon>eudicotyledons</taxon>
        <taxon>Gunneridae</taxon>
        <taxon>Pentapetalae</taxon>
        <taxon>rosids</taxon>
        <taxon>malvids</taxon>
        <taxon>Myrtales</taxon>
        <taxon>Lythraceae</taxon>
        <taxon>Punica</taxon>
    </lineage>
</organism>
<evidence type="ECO:0000313" key="1">
    <source>
        <dbReference type="EMBL" id="PKI51889.1"/>
    </source>
</evidence>